<protein>
    <submittedName>
        <fullName evidence="2">AAA family ATPase</fullName>
    </submittedName>
</protein>
<dbReference type="Gene3D" id="3.40.50.300">
    <property type="entry name" value="P-loop containing nucleotide triphosphate hydrolases"/>
    <property type="match status" value="1"/>
</dbReference>
<dbReference type="Pfam" id="PF13514">
    <property type="entry name" value="AAA_27"/>
    <property type="match status" value="1"/>
</dbReference>
<evidence type="ECO:0000313" key="3">
    <source>
        <dbReference type="Proteomes" id="UP000831787"/>
    </source>
</evidence>
<dbReference type="PANTHER" id="PTHR41259">
    <property type="entry name" value="DOUBLE-STRAND BREAK REPAIR RAD50 ATPASE, PUTATIVE-RELATED"/>
    <property type="match status" value="1"/>
</dbReference>
<dbReference type="EMBL" id="CP095073">
    <property type="protein sequence ID" value="UOQ43519.1"/>
    <property type="molecule type" value="Genomic_DNA"/>
</dbReference>
<feature type="domain" description="YhaN AAA" evidence="1">
    <location>
        <begin position="1"/>
        <end position="132"/>
    </location>
</feature>
<evidence type="ECO:0000259" key="1">
    <source>
        <dbReference type="Pfam" id="PF13514"/>
    </source>
</evidence>
<reference evidence="2 3" key="1">
    <citation type="submission" date="2022-04" db="EMBL/GenBank/DDBJ databases">
        <title>Halobacillus sp. isolated from saltern.</title>
        <authorList>
            <person name="Won M."/>
            <person name="Lee C.-M."/>
            <person name="Woen H.-Y."/>
            <person name="Kwon S.-W."/>
        </authorList>
    </citation>
    <scope>NUCLEOTIDE SEQUENCE [LARGE SCALE GENOMIC DNA]</scope>
    <source>
        <strain evidence="2 3">SSBR10-3</strain>
    </source>
</reference>
<dbReference type="SUPFAM" id="SSF52540">
    <property type="entry name" value="P-loop containing nucleoside triphosphate hydrolases"/>
    <property type="match status" value="1"/>
</dbReference>
<name>A0ABY4EH95_9BACI</name>
<dbReference type="PANTHER" id="PTHR41259:SF1">
    <property type="entry name" value="DOUBLE-STRAND BREAK REPAIR RAD50 ATPASE, PUTATIVE-RELATED"/>
    <property type="match status" value="1"/>
</dbReference>
<sequence length="150" mass="17013">MRVKEATVYGFGKWRDFSISFDPQFNVISGRNEAGKSTLQQFFLFILFGLPPKKREFYQPKTGGPMGGRLIVSAVVDERVIIERVHDKRNGEALCILSNGEERGEEFLSRLLSGLTRSAFESIYTFNSEDLLKLRSMTGEQLGMYCLISV</sequence>
<dbReference type="InterPro" id="IPR038734">
    <property type="entry name" value="YhaN_AAA"/>
</dbReference>
<organism evidence="2 3">
    <name type="scientific">Halobacillus salinarum</name>
    <dbReference type="NCBI Taxonomy" id="2932257"/>
    <lineage>
        <taxon>Bacteria</taxon>
        <taxon>Bacillati</taxon>
        <taxon>Bacillota</taxon>
        <taxon>Bacilli</taxon>
        <taxon>Bacillales</taxon>
        <taxon>Bacillaceae</taxon>
        <taxon>Halobacillus</taxon>
    </lineage>
</organism>
<dbReference type="Proteomes" id="UP000831787">
    <property type="component" value="Chromosome"/>
</dbReference>
<dbReference type="RefSeq" id="WP_244708878.1">
    <property type="nucleotide sequence ID" value="NZ_CP095073.1"/>
</dbReference>
<proteinExistence type="predicted"/>
<accession>A0ABY4EH95</accession>
<dbReference type="InterPro" id="IPR027417">
    <property type="entry name" value="P-loop_NTPase"/>
</dbReference>
<evidence type="ECO:0000313" key="2">
    <source>
        <dbReference type="EMBL" id="UOQ43519.1"/>
    </source>
</evidence>
<keyword evidence="3" id="KW-1185">Reference proteome</keyword>
<gene>
    <name evidence="2" type="ORF">MUN89_16595</name>
</gene>